<dbReference type="AlphaFoldDB" id="A0A1H5A6Q3"/>
<gene>
    <name evidence="1" type="ORF">SAMN04490185_3374</name>
</gene>
<dbReference type="EMBL" id="FNTF01000002">
    <property type="protein sequence ID" value="SED38146.1"/>
    <property type="molecule type" value="Genomic_DNA"/>
</dbReference>
<evidence type="ECO:0000313" key="2">
    <source>
        <dbReference type="Proteomes" id="UP000183114"/>
    </source>
</evidence>
<organism evidence="1 2">
    <name type="scientific">Pseudomonas frederiksbergensis</name>
    <dbReference type="NCBI Taxonomy" id="104087"/>
    <lineage>
        <taxon>Bacteria</taxon>
        <taxon>Pseudomonadati</taxon>
        <taxon>Pseudomonadota</taxon>
        <taxon>Gammaproteobacteria</taxon>
        <taxon>Pseudomonadales</taxon>
        <taxon>Pseudomonadaceae</taxon>
        <taxon>Pseudomonas</taxon>
    </lineage>
</organism>
<dbReference type="Proteomes" id="UP000183114">
    <property type="component" value="Unassembled WGS sequence"/>
</dbReference>
<proteinExistence type="predicted"/>
<evidence type="ECO:0000313" key="1">
    <source>
        <dbReference type="EMBL" id="SED38146.1"/>
    </source>
</evidence>
<sequence>MVFLEDVLAGAQVKIVLNRGVYPGIQVTLEYSNGGTSKTLTTPLTGGGALFVIPACAFINSVGMRIRYWVDDPFQQSEVLDLGVSMRL</sequence>
<accession>A0A1H5A6Q3</accession>
<name>A0A1H5A6Q3_9PSED</name>
<protein>
    <submittedName>
        <fullName evidence="1">Uncharacterized protein</fullName>
    </submittedName>
</protein>
<reference evidence="1 2" key="1">
    <citation type="submission" date="2016-10" db="EMBL/GenBank/DDBJ databases">
        <authorList>
            <person name="de Groot N.N."/>
        </authorList>
    </citation>
    <scope>NUCLEOTIDE SEQUENCE [LARGE SCALE GENOMIC DNA]</scope>
    <source>
        <strain evidence="1 2">BS3655</strain>
    </source>
</reference>